<evidence type="ECO:0000313" key="9">
    <source>
        <dbReference type="EMBL" id="ATC63475.1"/>
    </source>
</evidence>
<evidence type="ECO:0000256" key="2">
    <source>
        <dbReference type="ARBA" id="ARBA00005551"/>
    </source>
</evidence>
<dbReference type="GO" id="GO:0015297">
    <property type="term" value="F:antiporter activity"/>
    <property type="evidence" value="ECO:0007669"/>
    <property type="project" value="InterPro"/>
</dbReference>
<dbReference type="KEGG" id="vbh:CMV30_05625"/>
<dbReference type="OrthoDB" id="9793589at2"/>
<feature type="domain" description="RCK N-terminal" evidence="8">
    <location>
        <begin position="427"/>
        <end position="548"/>
    </location>
</feature>
<dbReference type="GO" id="GO:0006813">
    <property type="term" value="P:potassium ion transport"/>
    <property type="evidence" value="ECO:0007669"/>
    <property type="project" value="InterPro"/>
</dbReference>
<dbReference type="PANTHER" id="PTHR42751:SF1">
    <property type="entry name" value="CATION_PROTON ANTIPORTER YBAL-RELATED"/>
    <property type="match status" value="1"/>
</dbReference>
<name>A0A290Q478_9BACT</name>
<dbReference type="GO" id="GO:1902600">
    <property type="term" value="P:proton transmembrane transport"/>
    <property type="evidence" value="ECO:0007669"/>
    <property type="project" value="InterPro"/>
</dbReference>
<feature type="transmembrane region" description="Helical" evidence="7">
    <location>
        <begin position="250"/>
        <end position="269"/>
    </location>
</feature>
<evidence type="ECO:0000256" key="5">
    <source>
        <dbReference type="ARBA" id="ARBA00022989"/>
    </source>
</evidence>
<dbReference type="InterPro" id="IPR038770">
    <property type="entry name" value="Na+/solute_symporter_sf"/>
</dbReference>
<dbReference type="SUPFAM" id="SSF51735">
    <property type="entry name" value="NAD(P)-binding Rossmann-fold domains"/>
    <property type="match status" value="1"/>
</dbReference>
<evidence type="ECO:0000256" key="1">
    <source>
        <dbReference type="ARBA" id="ARBA00004141"/>
    </source>
</evidence>
<feature type="transmembrane region" description="Helical" evidence="7">
    <location>
        <begin position="149"/>
        <end position="173"/>
    </location>
</feature>
<dbReference type="Pfam" id="PF00999">
    <property type="entry name" value="Na_H_Exchanger"/>
    <property type="match status" value="1"/>
</dbReference>
<dbReference type="AlphaFoldDB" id="A0A290Q478"/>
<keyword evidence="5 7" id="KW-1133">Transmembrane helix</keyword>
<dbReference type="PANTHER" id="PTHR42751">
    <property type="entry name" value="SODIUM/HYDROGEN EXCHANGER FAMILY/TRKA DOMAIN PROTEIN"/>
    <property type="match status" value="1"/>
</dbReference>
<comment type="subcellular location">
    <subcellularLocation>
        <location evidence="1">Membrane</location>
        <topology evidence="1">Multi-pass membrane protein</topology>
    </subcellularLocation>
</comment>
<dbReference type="EMBL" id="CP023344">
    <property type="protein sequence ID" value="ATC63475.1"/>
    <property type="molecule type" value="Genomic_DNA"/>
</dbReference>
<keyword evidence="3" id="KW-0813">Transport</keyword>
<dbReference type="InterPro" id="IPR003148">
    <property type="entry name" value="RCK_N"/>
</dbReference>
<feature type="transmembrane region" description="Helical" evidence="7">
    <location>
        <begin position="88"/>
        <end position="108"/>
    </location>
</feature>
<proteinExistence type="inferred from homology"/>
<feature type="transmembrane region" description="Helical" evidence="7">
    <location>
        <begin position="281"/>
        <end position="300"/>
    </location>
</feature>
<reference evidence="9 10" key="1">
    <citation type="submission" date="2017-09" db="EMBL/GenBank/DDBJ databases">
        <title>Complete genome sequence of Verrucomicrobial strain HZ-65, isolated from freshwater.</title>
        <authorList>
            <person name="Choi A."/>
        </authorList>
    </citation>
    <scope>NUCLEOTIDE SEQUENCE [LARGE SCALE GENOMIC DNA]</scope>
    <source>
        <strain evidence="9 10">HZ-65</strain>
    </source>
</reference>
<evidence type="ECO:0000256" key="4">
    <source>
        <dbReference type="ARBA" id="ARBA00022692"/>
    </source>
</evidence>
<sequence>MPHDISLITTIAFGFTAALFFGLIAKRCGLSPIVGYLIAGIAAGPHTPGFVGDAHLAPQLAEIGVILLMFGVGLHFHLKDLLAVRSIAIPGALGQSIAATVVSMVIAMACGWSWSAGLVLGIATAVASTVVLLRVLMDNNVLETTSGHVAVGWLIVEDLITVLVLVLLPAFAIKEGVENAGGFLHILQSAGWAVLKLAILVALVAIAGAKFVPWLLHRVAALRSRELFTLSILVMSIAVATAAYKAFDASMALGAFLAGMMVGQSKFSHQAAAEALPMRDAFAVLFFVSVGMLFDFRVVIDQPWLVAGVTAVILIVKPLTAFLIVLLCRHTVRTGLMVAGGLAQIGEFSFILADVAKAQGLLPGESSAVLVAGAIISISINPVFFRGLMALEPWIERHGSWMNWLTKRSEVKGAAINSSLPAEKKEGIQAIVVGHGPVGETVSRLLREFDIEPMIIETNIDTVAELRAQGHSALFGDATRPDILKEAAIKTARYLVLTIPDAIVRQGVIATARELNPHIRILTRARYLAERDSLKDAGVSVICFDEAEAAAGLAEGLLADVGVPTERVNQEVLRIRAELGSVVKLENNAAAAHP</sequence>
<dbReference type="RefSeq" id="WP_096055107.1">
    <property type="nucleotide sequence ID" value="NZ_CP023344.1"/>
</dbReference>
<accession>A0A290Q478</accession>
<feature type="transmembrane region" description="Helical" evidence="7">
    <location>
        <begin position="368"/>
        <end position="388"/>
    </location>
</feature>
<evidence type="ECO:0000259" key="8">
    <source>
        <dbReference type="PROSITE" id="PS51201"/>
    </source>
</evidence>
<dbReference type="Gene3D" id="3.40.50.720">
    <property type="entry name" value="NAD(P)-binding Rossmann-like Domain"/>
    <property type="match status" value="1"/>
</dbReference>
<feature type="transmembrane region" description="Helical" evidence="7">
    <location>
        <begin position="335"/>
        <end position="356"/>
    </location>
</feature>
<keyword evidence="6 7" id="KW-0472">Membrane</keyword>
<dbReference type="Pfam" id="PF02254">
    <property type="entry name" value="TrkA_N"/>
    <property type="match status" value="1"/>
</dbReference>
<feature type="transmembrane region" description="Helical" evidence="7">
    <location>
        <begin position="6"/>
        <end position="24"/>
    </location>
</feature>
<dbReference type="Gene3D" id="1.20.1530.20">
    <property type="match status" value="1"/>
</dbReference>
<evidence type="ECO:0000313" key="10">
    <source>
        <dbReference type="Proteomes" id="UP000217265"/>
    </source>
</evidence>
<dbReference type="InterPro" id="IPR036291">
    <property type="entry name" value="NAD(P)-bd_dom_sf"/>
</dbReference>
<keyword evidence="10" id="KW-1185">Reference proteome</keyword>
<feature type="transmembrane region" description="Helical" evidence="7">
    <location>
        <begin position="306"/>
        <end position="328"/>
    </location>
</feature>
<comment type="similarity">
    <text evidence="2">Belongs to the monovalent cation:proton antiporter 2 (CPA2) transporter (TC 2.A.37) family.</text>
</comment>
<feature type="transmembrane region" description="Helical" evidence="7">
    <location>
        <begin position="114"/>
        <end position="137"/>
    </location>
</feature>
<evidence type="ECO:0000256" key="3">
    <source>
        <dbReference type="ARBA" id="ARBA00022448"/>
    </source>
</evidence>
<feature type="transmembrane region" description="Helical" evidence="7">
    <location>
        <begin position="227"/>
        <end position="244"/>
    </location>
</feature>
<feature type="transmembrane region" description="Helical" evidence="7">
    <location>
        <begin position="57"/>
        <end position="76"/>
    </location>
</feature>
<dbReference type="Proteomes" id="UP000217265">
    <property type="component" value="Chromosome"/>
</dbReference>
<protein>
    <submittedName>
        <fullName evidence="9">Sodium:proton exchanger</fullName>
    </submittedName>
</protein>
<dbReference type="InterPro" id="IPR006153">
    <property type="entry name" value="Cation/H_exchanger_TM"/>
</dbReference>
<feature type="transmembrane region" description="Helical" evidence="7">
    <location>
        <begin position="193"/>
        <end position="215"/>
    </location>
</feature>
<evidence type="ECO:0000256" key="7">
    <source>
        <dbReference type="SAM" id="Phobius"/>
    </source>
</evidence>
<feature type="transmembrane region" description="Helical" evidence="7">
    <location>
        <begin position="33"/>
        <end position="51"/>
    </location>
</feature>
<organism evidence="9 10">
    <name type="scientific">Nibricoccus aquaticus</name>
    <dbReference type="NCBI Taxonomy" id="2576891"/>
    <lineage>
        <taxon>Bacteria</taxon>
        <taxon>Pseudomonadati</taxon>
        <taxon>Verrucomicrobiota</taxon>
        <taxon>Opitutia</taxon>
        <taxon>Opitutales</taxon>
        <taxon>Opitutaceae</taxon>
        <taxon>Nibricoccus</taxon>
    </lineage>
</organism>
<dbReference type="PROSITE" id="PS51201">
    <property type="entry name" value="RCK_N"/>
    <property type="match status" value="1"/>
</dbReference>
<gene>
    <name evidence="9" type="ORF">CMV30_05625</name>
</gene>
<keyword evidence="4 7" id="KW-0812">Transmembrane</keyword>
<dbReference type="GO" id="GO:0016020">
    <property type="term" value="C:membrane"/>
    <property type="evidence" value="ECO:0007669"/>
    <property type="project" value="UniProtKB-SubCell"/>
</dbReference>
<evidence type="ECO:0000256" key="6">
    <source>
        <dbReference type="ARBA" id="ARBA00023136"/>
    </source>
</evidence>